<feature type="compositionally biased region" description="Low complexity" evidence="1">
    <location>
        <begin position="153"/>
        <end position="174"/>
    </location>
</feature>
<reference evidence="3" key="1">
    <citation type="submission" date="2021-02" db="EMBL/GenBank/DDBJ databases">
        <authorList>
            <person name="Nowell W R."/>
        </authorList>
    </citation>
    <scope>NUCLEOTIDE SEQUENCE</scope>
</reference>
<evidence type="ECO:0000313" key="6">
    <source>
        <dbReference type="Proteomes" id="UP000663877"/>
    </source>
</evidence>
<accession>A0A814VKW5</accession>
<feature type="region of interest" description="Disordered" evidence="1">
    <location>
        <begin position="149"/>
        <end position="174"/>
    </location>
</feature>
<dbReference type="Gene3D" id="1.10.30.10">
    <property type="entry name" value="High mobility group box domain"/>
    <property type="match status" value="1"/>
</dbReference>
<proteinExistence type="predicted"/>
<organism evidence="3 6">
    <name type="scientific">Adineta steineri</name>
    <dbReference type="NCBI Taxonomy" id="433720"/>
    <lineage>
        <taxon>Eukaryota</taxon>
        <taxon>Metazoa</taxon>
        <taxon>Spiralia</taxon>
        <taxon>Gnathifera</taxon>
        <taxon>Rotifera</taxon>
        <taxon>Eurotatoria</taxon>
        <taxon>Bdelloidea</taxon>
        <taxon>Adinetida</taxon>
        <taxon>Adinetidae</taxon>
        <taxon>Adineta</taxon>
    </lineage>
</organism>
<dbReference type="GO" id="GO:0005634">
    <property type="term" value="C:nucleus"/>
    <property type="evidence" value="ECO:0007669"/>
    <property type="project" value="TreeGrafter"/>
</dbReference>
<evidence type="ECO:0000313" key="5">
    <source>
        <dbReference type="Proteomes" id="UP000663832"/>
    </source>
</evidence>
<dbReference type="EMBL" id="CAJNOM010000975">
    <property type="protein sequence ID" value="CAF1583068.1"/>
    <property type="molecule type" value="Genomic_DNA"/>
</dbReference>
<sequence length="854" mass="98589">MNESLLSSSGDSLELSIKENTNDILDSYSILFDKAKHNFSTSSEVSFNKHEHSIIDHNQIDTKEISTAINNVPTEKPINFNPFLLFFTENDEQESNPIELNALLSMKTISTNRSTDSFDETVMLKHIGHSHHAKLHTFDDFYRDDSKPIKTRSTSTDSISTSNSSPTSPSSPNSNPYTFYNIFSEFKSTITPDVVLEEDETEQNDEIIPQELTPVPTAVFYLEDDHHNHHQATSPSSTSPHWPSLILNRFRHTNNHHHHYHPRGITKQNSINENQMSLTKLRKSDLTDSSISKHRFLKRSETINTANGLTDKKSSNDDFPELSLSTNNNMVKKHRSFVSLLHHFHHHHHHSNNREHHQNLSKKNPNRSNSTGTLNIEKVISNTNNEISRPKLMRQKTVPSNSENHSPVRSTPSTPILPKIASLFHRHHLSEQHKYRIGNLKARLHHRRNSPPLTNTAPKFQCQASNELIQEIKQLEEQEYTNPDYIRCQRPVKPVVMKRVHTWHNSFNLQPVDHIQEFICNSSSASSGEDDDPSEFYSKVNRIIDKDLSWRKPEEDYSSDESSQLSSSPSSSSSENDERIIRKKKDMKISINFLESLSNYVPLEDKHSDAKQYFIRTGFKNKNKRRELAEKLFSIYDQDVFSSKLSDKVTIVWSGRLTATAGHCTTRRSSQTATVTLSHKVCDSPERCRDTLLHELCHAAVSLIDNVTDQGHGPLWRKWTHKAERCYPYLPAISVKHTYDIAYKFIYRCIQCHYEVQRHSKSLNIEIDCCGKCMGKFELLSNNNKTNEVQTPKKTLTRYNLFIKEHFQTTKQAQPHLSTPQLMKHLSQEYRKTMEQQQQQQNPIDLPDLEQLKI</sequence>
<dbReference type="OrthoDB" id="20772at2759"/>
<feature type="compositionally biased region" description="Polar residues" evidence="1">
    <location>
        <begin position="397"/>
        <end position="414"/>
    </location>
</feature>
<feature type="region of interest" description="Disordered" evidence="1">
    <location>
        <begin position="345"/>
        <end position="414"/>
    </location>
</feature>
<gene>
    <name evidence="3" type="ORF">BJG266_LOCUS26193</name>
    <name evidence="4" type="ORF">QVE165_LOCUS50288</name>
</gene>
<name>A0A814VKW5_9BILA</name>
<dbReference type="EMBL" id="CAJNOI010000214">
    <property type="protein sequence ID" value="CAF1188523.1"/>
    <property type="molecule type" value="Genomic_DNA"/>
</dbReference>
<dbReference type="PANTHER" id="PTHR23099:SF0">
    <property type="entry name" value="GERM CELL NUCLEAR ACIDIC PROTEIN"/>
    <property type="match status" value="1"/>
</dbReference>
<protein>
    <recommendedName>
        <fullName evidence="2">SprT-like domain-containing protein</fullName>
    </recommendedName>
</protein>
<evidence type="ECO:0000256" key="1">
    <source>
        <dbReference type="SAM" id="MobiDB-lite"/>
    </source>
</evidence>
<dbReference type="SMART" id="SM00731">
    <property type="entry name" value="SprT"/>
    <property type="match status" value="1"/>
</dbReference>
<feature type="domain" description="SprT-like" evidence="2">
    <location>
        <begin position="626"/>
        <end position="780"/>
    </location>
</feature>
<dbReference type="PANTHER" id="PTHR23099">
    <property type="entry name" value="TRANSCRIPTIONAL REGULATOR"/>
    <property type="match status" value="1"/>
</dbReference>
<dbReference type="Pfam" id="PF10263">
    <property type="entry name" value="SprT-like"/>
    <property type="match status" value="1"/>
</dbReference>
<feature type="compositionally biased region" description="Polar residues" evidence="1">
    <location>
        <begin position="361"/>
        <end position="387"/>
    </location>
</feature>
<dbReference type="SUPFAM" id="SSF47095">
    <property type="entry name" value="HMG-box"/>
    <property type="match status" value="1"/>
</dbReference>
<dbReference type="InterPro" id="IPR006640">
    <property type="entry name" value="SprT-like_domain"/>
</dbReference>
<evidence type="ECO:0000313" key="3">
    <source>
        <dbReference type="EMBL" id="CAF1188523.1"/>
    </source>
</evidence>
<feature type="region of interest" description="Disordered" evidence="1">
    <location>
        <begin position="554"/>
        <end position="581"/>
    </location>
</feature>
<dbReference type="AlphaFoldDB" id="A0A814VKW5"/>
<evidence type="ECO:0000313" key="4">
    <source>
        <dbReference type="EMBL" id="CAF1583068.1"/>
    </source>
</evidence>
<comment type="caution">
    <text evidence="3">The sequence shown here is derived from an EMBL/GenBank/DDBJ whole genome shotgun (WGS) entry which is preliminary data.</text>
</comment>
<dbReference type="Proteomes" id="UP000663832">
    <property type="component" value="Unassembled WGS sequence"/>
</dbReference>
<dbReference type="InterPro" id="IPR036910">
    <property type="entry name" value="HMG_box_dom_sf"/>
</dbReference>
<dbReference type="Proteomes" id="UP000663877">
    <property type="component" value="Unassembled WGS sequence"/>
</dbReference>
<evidence type="ECO:0000259" key="2">
    <source>
        <dbReference type="SMART" id="SM00731"/>
    </source>
</evidence>
<dbReference type="GO" id="GO:0006974">
    <property type="term" value="P:DNA damage response"/>
    <property type="evidence" value="ECO:0007669"/>
    <property type="project" value="UniProtKB-ARBA"/>
</dbReference>
<keyword evidence="5" id="KW-1185">Reference proteome</keyword>
<feature type="compositionally biased region" description="Low complexity" evidence="1">
    <location>
        <begin position="560"/>
        <end position="574"/>
    </location>
</feature>